<comment type="caution">
    <text evidence="2">The sequence shown here is derived from an EMBL/GenBank/DDBJ whole genome shotgun (WGS) entry which is preliminary data.</text>
</comment>
<proteinExistence type="predicted"/>
<dbReference type="AlphaFoldDB" id="A0A1E5CYU9"/>
<reference evidence="2 3" key="1">
    <citation type="journal article" date="2012" name="Science">
        <title>Ecological populations of bacteria act as socially cohesive units of antibiotic production and resistance.</title>
        <authorList>
            <person name="Cordero O.X."/>
            <person name="Wildschutte H."/>
            <person name="Kirkup B."/>
            <person name="Proehl S."/>
            <person name="Ngo L."/>
            <person name="Hussain F."/>
            <person name="Le Roux F."/>
            <person name="Mincer T."/>
            <person name="Polz M.F."/>
        </authorList>
    </citation>
    <scope>NUCLEOTIDE SEQUENCE [LARGE SCALE GENOMIC DNA]</scope>
    <source>
        <strain evidence="2 3">FF-238</strain>
    </source>
</reference>
<dbReference type="Proteomes" id="UP000094165">
    <property type="component" value="Unassembled WGS sequence"/>
</dbReference>
<sequence length="52" mass="5588">MAWRKIKQFLDDETGLTVVEYVVAAGLLVGALTTLFVGYGDILSQSLSKVIG</sequence>
<organism evidence="2 3">
    <name type="scientific">Vibrio genomosp. F6 str. FF-238</name>
    <dbReference type="NCBI Taxonomy" id="1191298"/>
    <lineage>
        <taxon>Bacteria</taxon>
        <taxon>Pseudomonadati</taxon>
        <taxon>Pseudomonadota</taxon>
        <taxon>Gammaproteobacteria</taxon>
        <taxon>Vibrionales</taxon>
        <taxon>Vibrionaceae</taxon>
        <taxon>Vibrio</taxon>
    </lineage>
</organism>
<keyword evidence="1" id="KW-0472">Membrane</keyword>
<keyword evidence="3" id="KW-1185">Reference proteome</keyword>
<evidence type="ECO:0000256" key="1">
    <source>
        <dbReference type="SAM" id="Phobius"/>
    </source>
</evidence>
<keyword evidence="1" id="KW-1133">Transmembrane helix</keyword>
<dbReference type="RefSeq" id="WP_017054071.1">
    <property type="nucleotide sequence ID" value="NZ_AJYW02000129.1"/>
</dbReference>
<gene>
    <name evidence="2" type="ORF">A130_16205</name>
</gene>
<evidence type="ECO:0000313" key="2">
    <source>
        <dbReference type="EMBL" id="OEE76021.1"/>
    </source>
</evidence>
<accession>A0A1E5CYU9</accession>
<dbReference type="EMBL" id="AJYW02000129">
    <property type="protein sequence ID" value="OEE76021.1"/>
    <property type="molecule type" value="Genomic_DNA"/>
</dbReference>
<protein>
    <submittedName>
        <fullName evidence="2">Fimbrial protein</fullName>
    </submittedName>
</protein>
<keyword evidence="1" id="KW-0812">Transmembrane</keyword>
<evidence type="ECO:0000313" key="3">
    <source>
        <dbReference type="Proteomes" id="UP000094165"/>
    </source>
</evidence>
<name>A0A1E5CYU9_9VIBR</name>
<feature type="transmembrane region" description="Helical" evidence="1">
    <location>
        <begin position="21"/>
        <end position="39"/>
    </location>
</feature>